<dbReference type="STRING" id="247156.NFA_2930"/>
<dbReference type="Proteomes" id="UP000006820">
    <property type="component" value="Chromosome"/>
</dbReference>
<dbReference type="EMBL" id="AP006618">
    <property type="protein sequence ID" value="BAD55135.1"/>
    <property type="molecule type" value="Genomic_DNA"/>
</dbReference>
<dbReference type="KEGG" id="nfa:NFA_2930"/>
<dbReference type="GeneID" id="61131137"/>
<evidence type="ECO:0000313" key="2">
    <source>
        <dbReference type="EMBL" id="BAD55135.1"/>
    </source>
</evidence>
<name>Q5Z356_NOCFA</name>
<keyword evidence="3" id="KW-1185">Reference proteome</keyword>
<evidence type="ECO:0000313" key="3">
    <source>
        <dbReference type="Proteomes" id="UP000006820"/>
    </source>
</evidence>
<organism evidence="2 3">
    <name type="scientific">Nocardia farcinica (strain IFM 10152)</name>
    <dbReference type="NCBI Taxonomy" id="247156"/>
    <lineage>
        <taxon>Bacteria</taxon>
        <taxon>Bacillati</taxon>
        <taxon>Actinomycetota</taxon>
        <taxon>Actinomycetes</taxon>
        <taxon>Mycobacteriales</taxon>
        <taxon>Nocardiaceae</taxon>
        <taxon>Nocardia</taxon>
    </lineage>
</organism>
<evidence type="ECO:0000256" key="1">
    <source>
        <dbReference type="SAM" id="SignalP"/>
    </source>
</evidence>
<feature type="chain" id="PRO_5004264988" evidence="1">
    <location>
        <begin position="29"/>
        <end position="192"/>
    </location>
</feature>
<dbReference type="RefSeq" id="WP_011206822.1">
    <property type="nucleotide sequence ID" value="NC_006361.1"/>
</dbReference>
<gene>
    <name evidence="2" type="ordered locus">NFA_2930</name>
</gene>
<sequence>MSANRLLFRGVLALALSLPALFLGAANAAADADVRTVAADYGGGCVLYPDNKAATLDSLRLRCSPEQQDAIFRDAPAGAVPTGVTNGWVVRPVYVQGIAPAFWVGKTFYTGPDGGFLMNRVTGAGLEAWRADVYRAPSLMDGEEAWALNYNPSPTPPLYDEIREVTPGVWLGYSWWRGFFQTTLLLTFALAN</sequence>
<accession>Q5Z356</accession>
<feature type="signal peptide" evidence="1">
    <location>
        <begin position="1"/>
        <end position="28"/>
    </location>
</feature>
<reference evidence="2 3" key="1">
    <citation type="journal article" date="2004" name="Proc. Natl. Acad. Sci. U.S.A.">
        <title>The complete genomic sequence of Nocardia farcinica IFM 10152.</title>
        <authorList>
            <person name="Ishikawa J."/>
            <person name="Yamashita A."/>
            <person name="Mikami Y."/>
            <person name="Hoshino Y."/>
            <person name="Kurita H."/>
            <person name="Hotta K."/>
            <person name="Shiba T."/>
            <person name="Hattori M."/>
        </authorList>
    </citation>
    <scope>NUCLEOTIDE SEQUENCE [LARGE SCALE GENOMIC DNA]</scope>
    <source>
        <strain evidence="2 3">IFM 10152</strain>
    </source>
</reference>
<dbReference type="eggNOG" id="ENOG50302UX">
    <property type="taxonomic scope" value="Bacteria"/>
</dbReference>
<protein>
    <submittedName>
        <fullName evidence="2">Uncharacterized protein</fullName>
    </submittedName>
</protein>
<proteinExistence type="predicted"/>
<dbReference type="AlphaFoldDB" id="Q5Z356"/>
<dbReference type="HOGENOM" id="CLU_1413890_0_0_11"/>
<keyword evidence="1" id="KW-0732">Signal</keyword>